<dbReference type="GO" id="GO:0015109">
    <property type="term" value="F:chromate transmembrane transporter activity"/>
    <property type="evidence" value="ECO:0007669"/>
    <property type="project" value="InterPro"/>
</dbReference>
<evidence type="ECO:0000313" key="8">
    <source>
        <dbReference type="EMBL" id="QCP34872.1"/>
    </source>
</evidence>
<feature type="transmembrane region" description="Helical" evidence="7">
    <location>
        <begin position="173"/>
        <end position="191"/>
    </location>
</feature>
<keyword evidence="3" id="KW-1003">Cell membrane</keyword>
<evidence type="ECO:0000256" key="5">
    <source>
        <dbReference type="ARBA" id="ARBA00022989"/>
    </source>
</evidence>
<evidence type="ECO:0000313" key="9">
    <source>
        <dbReference type="Proteomes" id="UP000298653"/>
    </source>
</evidence>
<evidence type="ECO:0000256" key="6">
    <source>
        <dbReference type="ARBA" id="ARBA00023136"/>
    </source>
</evidence>
<feature type="transmembrane region" description="Helical" evidence="7">
    <location>
        <begin position="141"/>
        <end position="161"/>
    </location>
</feature>
<comment type="subcellular location">
    <subcellularLocation>
        <location evidence="1">Cell membrane</location>
        <topology evidence="1">Multi-pass membrane protein</topology>
    </subcellularLocation>
</comment>
<dbReference type="EMBL" id="CP040058">
    <property type="protein sequence ID" value="QCP34872.1"/>
    <property type="molecule type" value="Genomic_DNA"/>
</dbReference>
<evidence type="ECO:0000256" key="3">
    <source>
        <dbReference type="ARBA" id="ARBA00022475"/>
    </source>
</evidence>
<dbReference type="KEGG" id="arf:AR1Y2_1418"/>
<dbReference type="RefSeq" id="WP_137328356.1">
    <property type="nucleotide sequence ID" value="NZ_CP040058.1"/>
</dbReference>
<sequence length="192" mass="20767">MILFQLFVEFFKTGLFALGGGLATLPFLYSMADKFHWFTQGDIVNMLAISESTPGAIGVNMSTYSGYHIAGVPGSLIATFGLVLPSVIIIILVARVLESFKNNRYVEAGFYGIRPVVAGLICAATLSVFKVAFLKTGELNIHKILSSIDFKSVILFVILYMISKLAEKRGRSIHPIFLIVLSGCIGVAVLGV</sequence>
<reference evidence="8 9" key="1">
    <citation type="submission" date="2019-05" db="EMBL/GenBank/DDBJ databases">
        <title>Complete genome sequencing of Anaerostipes rhamnosivorans.</title>
        <authorList>
            <person name="Bui T.P.N."/>
            <person name="de Vos W.M."/>
        </authorList>
    </citation>
    <scope>NUCLEOTIDE SEQUENCE [LARGE SCALE GENOMIC DNA]</scope>
    <source>
        <strain evidence="8 9">1y2</strain>
    </source>
</reference>
<proteinExistence type="inferred from homology"/>
<keyword evidence="6 7" id="KW-0472">Membrane</keyword>
<evidence type="ECO:0000256" key="1">
    <source>
        <dbReference type="ARBA" id="ARBA00004651"/>
    </source>
</evidence>
<name>A0A4P8IB22_9FIRM</name>
<feature type="transmembrane region" description="Helical" evidence="7">
    <location>
        <begin position="7"/>
        <end position="29"/>
    </location>
</feature>
<evidence type="ECO:0000256" key="4">
    <source>
        <dbReference type="ARBA" id="ARBA00022692"/>
    </source>
</evidence>
<evidence type="ECO:0000256" key="7">
    <source>
        <dbReference type="SAM" id="Phobius"/>
    </source>
</evidence>
<dbReference type="GO" id="GO:0005886">
    <property type="term" value="C:plasma membrane"/>
    <property type="evidence" value="ECO:0007669"/>
    <property type="project" value="UniProtKB-SubCell"/>
</dbReference>
<accession>A0A4P8IB22</accession>
<feature type="transmembrane region" description="Helical" evidence="7">
    <location>
        <begin position="76"/>
        <end position="97"/>
    </location>
</feature>
<feature type="transmembrane region" description="Helical" evidence="7">
    <location>
        <begin position="109"/>
        <end position="129"/>
    </location>
</feature>
<dbReference type="InterPro" id="IPR052518">
    <property type="entry name" value="CHR_Transporter"/>
</dbReference>
<keyword evidence="4 7" id="KW-0812">Transmembrane</keyword>
<dbReference type="PANTHER" id="PTHR43663:SF1">
    <property type="entry name" value="CHROMATE TRANSPORTER"/>
    <property type="match status" value="1"/>
</dbReference>
<dbReference type="Pfam" id="PF02417">
    <property type="entry name" value="Chromate_transp"/>
    <property type="match status" value="1"/>
</dbReference>
<dbReference type="AlphaFoldDB" id="A0A4P8IB22"/>
<dbReference type="Proteomes" id="UP000298653">
    <property type="component" value="Chromosome"/>
</dbReference>
<dbReference type="InterPro" id="IPR003370">
    <property type="entry name" value="Chromate_transpt"/>
</dbReference>
<keyword evidence="5 7" id="KW-1133">Transmembrane helix</keyword>
<protein>
    <submittedName>
        <fullName evidence="8">Chromate transport protein</fullName>
    </submittedName>
</protein>
<dbReference type="PANTHER" id="PTHR43663">
    <property type="entry name" value="CHROMATE TRANSPORT PROTEIN-RELATED"/>
    <property type="match status" value="1"/>
</dbReference>
<gene>
    <name evidence="8" type="ORF">AR1Y2_1418</name>
</gene>
<keyword evidence="9" id="KW-1185">Reference proteome</keyword>
<organism evidence="8 9">
    <name type="scientific">Anaerostipes rhamnosivorans</name>
    <dbReference type="NCBI Taxonomy" id="1229621"/>
    <lineage>
        <taxon>Bacteria</taxon>
        <taxon>Bacillati</taxon>
        <taxon>Bacillota</taxon>
        <taxon>Clostridia</taxon>
        <taxon>Lachnospirales</taxon>
        <taxon>Lachnospiraceae</taxon>
        <taxon>Anaerostipes</taxon>
    </lineage>
</organism>
<evidence type="ECO:0000256" key="2">
    <source>
        <dbReference type="ARBA" id="ARBA00005262"/>
    </source>
</evidence>
<dbReference type="OrthoDB" id="9788907at2"/>
<comment type="similarity">
    <text evidence="2">Belongs to the chromate ion transporter (CHR) (TC 2.A.51) family.</text>
</comment>